<name>J9GMR4_9ZZZZ</name>
<proteinExistence type="predicted"/>
<reference evidence="1" key="1">
    <citation type="journal article" date="2012" name="PLoS ONE">
        <title>Gene sets for utilization of primary and secondary nutrition supplies in the distal gut of endangered iberian lynx.</title>
        <authorList>
            <person name="Alcaide M."/>
            <person name="Messina E."/>
            <person name="Richter M."/>
            <person name="Bargiela R."/>
            <person name="Peplies J."/>
            <person name="Huws S.A."/>
            <person name="Newbold C.J."/>
            <person name="Golyshin P.N."/>
            <person name="Simon M.A."/>
            <person name="Lopez G."/>
            <person name="Yakimov M.M."/>
            <person name="Ferrer M."/>
        </authorList>
    </citation>
    <scope>NUCLEOTIDE SEQUENCE</scope>
</reference>
<dbReference type="EMBL" id="AMCI01003086">
    <property type="protein sequence ID" value="EJX01135.1"/>
    <property type="molecule type" value="Genomic_DNA"/>
</dbReference>
<comment type="caution">
    <text evidence="1">The sequence shown here is derived from an EMBL/GenBank/DDBJ whole genome shotgun (WGS) entry which is preliminary data.</text>
</comment>
<evidence type="ECO:0000313" key="1">
    <source>
        <dbReference type="EMBL" id="EJX01135.1"/>
    </source>
</evidence>
<accession>J9GMR4</accession>
<protein>
    <submittedName>
        <fullName evidence="1">Uncharacterized protein</fullName>
    </submittedName>
</protein>
<organism evidence="1">
    <name type="scientific">gut metagenome</name>
    <dbReference type="NCBI Taxonomy" id="749906"/>
    <lineage>
        <taxon>unclassified sequences</taxon>
        <taxon>metagenomes</taxon>
        <taxon>organismal metagenomes</taxon>
    </lineage>
</organism>
<dbReference type="AlphaFoldDB" id="J9GMR4"/>
<gene>
    <name evidence="1" type="ORF">EVA_10757</name>
</gene>
<sequence length="938" mass="108362">MLNLKIPKRLALLATLFCSLFQFSHAQKLELVGEVEDAFLKTPIDSVNYYILNEDKSQVLDTAHVLRFVDTSGELIKIMYVSKVEAERRSYWIHAEREGYGSVWKTIEIKDPKATQIDLPFIQMKRTFERKLNEAVVTATKIKMYYKGDTLVYNADAFKLPDGSMLDALIKQMPGVTMTENGEIFVNGRKVDELLLASRSFMNGNKKVLMENLPYFTVKDIKVYEKQSDRSKALGYDVDPRSYVMDVNLKNKYTQGYIANIEAAGGTQERWMGRGFLLGFTDRWRYSVMANSNNVNESRHIGERGHWTPMLNPTSLVTTHSVATDLDYQSKDKNVKNNVNASYTSTDTEQEVRQRREQFLEGSRPISQSSLHSDAENWNVKAVNDFSYSKGFYFTSFTDFNYGRRNAWSNGFLEESDRGKPTVNQRTHGLSGGYNWGLTQRFGGSFNLNKEKQESISYMLLFMHFDEQLWNADRFELKRLATPATTLQHNTADISNRSNYYFCSLSYQSKDLGKGIHFNVHNQLTYSLIHNRDFLYHPDSLMSPSQLDMLTAITDPNNSYVSNVNNVFNLLKVGLRQVAHYKLSPSLPINIAYDRWTLGAEIFYQHRSLDYMRGAIDTVVRDNRVPIAPYASFRQVFKNGKHDIQMNVKYNKEVFNLLDKIAIRDDRNPLVVKLNNPELKEKTSTHFDMSYKNKNGKHMQNWSLSASLDYHHRDIVQSVNYNQATGVYTYRPVNVNGSYFATARFDISRSFDKNNHWTWQMNTQGNYHHSIDHAMLAGETASHRNVVNTTIVRSDTYIQYNKDQLNVRLTGDVSWRNTEGKMRDFSTLKAWDYKYGFNARYTLPVIRTTIAADGMMYSRRGYGSSDFNSDDFVVNASISQSLLKGRLIAKIEAFDLFHELSSVQYNVDAQGRTETWSRSLPHYVMFHLAYYFNKKPGR</sequence>
<dbReference type="SUPFAM" id="SSF56935">
    <property type="entry name" value="Porins"/>
    <property type="match status" value="1"/>
</dbReference>